<sequence>MPSPPFQILEATVAQLRSALDNEQVTSLELVQFYLARIKAHNLEGSALHAVIETNPDAEALADNMATKDKMQTTAGSWLLDGSIVPRDAGVVSRLREAGAVILGKANMTEWANWCAGGVMPDGWSGRGGQTKNPFGGTTSGSSSGSAVCATANFAAVTLGTETDGSIVSPSCLMSVVGLKPTVGLTSRSGVIPISGSQDSVGPITRCVEDAAALLDVICGVDEGFLYVVFEEGGGALDGIRIGFDASMADEACFASVDVFKKLGATVVDVVFPDVDQGTTRTVFSYEFKAGIKDYLGQLENCPYKTLEDLVVANAKDSREGNWGTHDWDCTVGDLDDPVYRDAIDLQLKSARENGLDKFFKENQLDAFVGKPTDFDNVCLDMAHAAAMSGYPVMTVPAPGDKTIPSAIGLIGLAWSEPTLLQIGYAYEQETHGRVVPVLSEGTL</sequence>
<dbReference type="InterPro" id="IPR036928">
    <property type="entry name" value="AS_sf"/>
</dbReference>
<dbReference type="Gene3D" id="3.90.1300.10">
    <property type="entry name" value="Amidase signature (AS) domain"/>
    <property type="match status" value="1"/>
</dbReference>
<gene>
    <name evidence="2" type="ORF">BCR33DRAFT_790816</name>
</gene>
<dbReference type="PANTHER" id="PTHR42678:SF34">
    <property type="entry name" value="OS04G0183300 PROTEIN"/>
    <property type="match status" value="1"/>
</dbReference>
<dbReference type="OrthoDB" id="566138at2759"/>
<dbReference type="PANTHER" id="PTHR42678">
    <property type="entry name" value="AMIDASE"/>
    <property type="match status" value="1"/>
</dbReference>
<dbReference type="Pfam" id="PF01425">
    <property type="entry name" value="Amidase"/>
    <property type="match status" value="1"/>
</dbReference>
<dbReference type="Proteomes" id="UP000193642">
    <property type="component" value="Unassembled WGS sequence"/>
</dbReference>
<dbReference type="AlphaFoldDB" id="A0A1Y2BKY4"/>
<evidence type="ECO:0000259" key="1">
    <source>
        <dbReference type="Pfam" id="PF01425"/>
    </source>
</evidence>
<evidence type="ECO:0000313" key="2">
    <source>
        <dbReference type="EMBL" id="ORY35267.1"/>
    </source>
</evidence>
<accession>A0A1Y2BKY4</accession>
<feature type="domain" description="Amidase" evidence="1">
    <location>
        <begin position="63"/>
        <end position="298"/>
    </location>
</feature>
<evidence type="ECO:0000313" key="3">
    <source>
        <dbReference type="Proteomes" id="UP000193642"/>
    </source>
</evidence>
<reference evidence="2 3" key="1">
    <citation type="submission" date="2016-07" db="EMBL/GenBank/DDBJ databases">
        <title>Pervasive Adenine N6-methylation of Active Genes in Fungi.</title>
        <authorList>
            <consortium name="DOE Joint Genome Institute"/>
            <person name="Mondo S.J."/>
            <person name="Dannebaum R.O."/>
            <person name="Kuo R.C."/>
            <person name="Labutti K."/>
            <person name="Haridas S."/>
            <person name="Kuo A."/>
            <person name="Salamov A."/>
            <person name="Ahrendt S.R."/>
            <person name="Lipzen A."/>
            <person name="Sullivan W."/>
            <person name="Andreopoulos W.B."/>
            <person name="Clum A."/>
            <person name="Lindquist E."/>
            <person name="Daum C."/>
            <person name="Ramamoorthy G.K."/>
            <person name="Gryganskyi A."/>
            <person name="Culley D."/>
            <person name="Magnuson J.K."/>
            <person name="James T.Y."/>
            <person name="O'Malley M.A."/>
            <person name="Stajich J.E."/>
            <person name="Spatafora J.W."/>
            <person name="Visel A."/>
            <person name="Grigoriev I.V."/>
        </authorList>
    </citation>
    <scope>NUCLEOTIDE SEQUENCE [LARGE SCALE GENOMIC DNA]</scope>
    <source>
        <strain evidence="2 3">JEL800</strain>
    </source>
</reference>
<protein>
    <submittedName>
        <fullName evidence="2">Amidase signature enzyme</fullName>
    </submittedName>
</protein>
<name>A0A1Y2BKY4_9FUNG</name>
<organism evidence="2 3">
    <name type="scientific">Rhizoclosmatium globosum</name>
    <dbReference type="NCBI Taxonomy" id="329046"/>
    <lineage>
        <taxon>Eukaryota</taxon>
        <taxon>Fungi</taxon>
        <taxon>Fungi incertae sedis</taxon>
        <taxon>Chytridiomycota</taxon>
        <taxon>Chytridiomycota incertae sedis</taxon>
        <taxon>Chytridiomycetes</taxon>
        <taxon>Chytridiales</taxon>
        <taxon>Chytriomycetaceae</taxon>
        <taxon>Rhizoclosmatium</taxon>
    </lineage>
</organism>
<dbReference type="EMBL" id="MCGO01000060">
    <property type="protein sequence ID" value="ORY35267.1"/>
    <property type="molecule type" value="Genomic_DNA"/>
</dbReference>
<dbReference type="STRING" id="329046.A0A1Y2BKY4"/>
<proteinExistence type="predicted"/>
<dbReference type="InterPro" id="IPR023631">
    <property type="entry name" value="Amidase_dom"/>
</dbReference>
<comment type="caution">
    <text evidence="2">The sequence shown here is derived from an EMBL/GenBank/DDBJ whole genome shotgun (WGS) entry which is preliminary data.</text>
</comment>
<dbReference type="SUPFAM" id="SSF75304">
    <property type="entry name" value="Amidase signature (AS) enzymes"/>
    <property type="match status" value="1"/>
</dbReference>
<keyword evidence="3" id="KW-1185">Reference proteome</keyword>